<name>A0A6G1FG77_9ORYZ</name>
<evidence type="ECO:0000313" key="2">
    <source>
        <dbReference type="Proteomes" id="UP000479710"/>
    </source>
</evidence>
<accession>A0A6G1FG77</accession>
<sequence length="93" mass="10404">MTSEKDRVGDDGIPDAIEKGNEYLRESYYDHAMIADDFSAIWNVNKLQPTHVLILHDKAVPGGQQQCEIEPIYTALKQSLDGNRESSSDAEHS</sequence>
<reference evidence="1 2" key="1">
    <citation type="submission" date="2019-11" db="EMBL/GenBank/DDBJ databases">
        <title>Whole genome sequence of Oryza granulata.</title>
        <authorList>
            <person name="Li W."/>
        </authorList>
    </citation>
    <scope>NUCLEOTIDE SEQUENCE [LARGE SCALE GENOMIC DNA]</scope>
    <source>
        <strain evidence="2">cv. Menghai</strain>
        <tissue evidence="1">Leaf</tissue>
    </source>
</reference>
<organism evidence="1 2">
    <name type="scientific">Oryza meyeriana var. granulata</name>
    <dbReference type="NCBI Taxonomy" id="110450"/>
    <lineage>
        <taxon>Eukaryota</taxon>
        <taxon>Viridiplantae</taxon>
        <taxon>Streptophyta</taxon>
        <taxon>Embryophyta</taxon>
        <taxon>Tracheophyta</taxon>
        <taxon>Spermatophyta</taxon>
        <taxon>Magnoliopsida</taxon>
        <taxon>Liliopsida</taxon>
        <taxon>Poales</taxon>
        <taxon>Poaceae</taxon>
        <taxon>BOP clade</taxon>
        <taxon>Oryzoideae</taxon>
        <taxon>Oryzeae</taxon>
        <taxon>Oryzinae</taxon>
        <taxon>Oryza</taxon>
        <taxon>Oryza meyeriana</taxon>
    </lineage>
</organism>
<comment type="caution">
    <text evidence="1">The sequence shown here is derived from an EMBL/GenBank/DDBJ whole genome shotgun (WGS) entry which is preliminary data.</text>
</comment>
<proteinExistence type="predicted"/>
<protein>
    <submittedName>
        <fullName evidence="1">Uncharacterized protein</fullName>
    </submittedName>
</protein>
<evidence type="ECO:0000313" key="1">
    <source>
        <dbReference type="EMBL" id="KAF0935805.1"/>
    </source>
</evidence>
<dbReference type="AlphaFoldDB" id="A0A6G1FG77"/>
<gene>
    <name evidence="1" type="ORF">E2562_035773</name>
</gene>
<dbReference type="Proteomes" id="UP000479710">
    <property type="component" value="Unassembled WGS sequence"/>
</dbReference>
<keyword evidence="2" id="KW-1185">Reference proteome</keyword>
<dbReference type="EMBL" id="SPHZ02000001">
    <property type="protein sequence ID" value="KAF0935805.1"/>
    <property type="molecule type" value="Genomic_DNA"/>
</dbReference>